<name>A0A1D2NCE2_ORCCI</name>
<proteinExistence type="predicted"/>
<feature type="region of interest" description="Disordered" evidence="1">
    <location>
        <begin position="1"/>
        <end position="23"/>
    </location>
</feature>
<keyword evidence="3" id="KW-1185">Reference proteome</keyword>
<dbReference type="AlphaFoldDB" id="A0A1D2NCE2"/>
<organism evidence="2 3">
    <name type="scientific">Orchesella cincta</name>
    <name type="common">Springtail</name>
    <name type="synonym">Podura cincta</name>
    <dbReference type="NCBI Taxonomy" id="48709"/>
    <lineage>
        <taxon>Eukaryota</taxon>
        <taxon>Metazoa</taxon>
        <taxon>Ecdysozoa</taxon>
        <taxon>Arthropoda</taxon>
        <taxon>Hexapoda</taxon>
        <taxon>Collembola</taxon>
        <taxon>Entomobryomorpha</taxon>
        <taxon>Entomobryoidea</taxon>
        <taxon>Orchesellidae</taxon>
        <taxon>Orchesellinae</taxon>
        <taxon>Orchesella</taxon>
    </lineage>
</organism>
<dbReference type="EMBL" id="LJIJ01000093">
    <property type="protein sequence ID" value="ODN02910.1"/>
    <property type="molecule type" value="Genomic_DNA"/>
</dbReference>
<evidence type="ECO:0000313" key="3">
    <source>
        <dbReference type="Proteomes" id="UP000094527"/>
    </source>
</evidence>
<dbReference type="Proteomes" id="UP000094527">
    <property type="component" value="Unassembled WGS sequence"/>
</dbReference>
<evidence type="ECO:0000256" key="1">
    <source>
        <dbReference type="SAM" id="MobiDB-lite"/>
    </source>
</evidence>
<reference evidence="2 3" key="1">
    <citation type="journal article" date="2016" name="Genome Biol. Evol.">
        <title>Gene Family Evolution Reflects Adaptation to Soil Environmental Stressors in the Genome of the Collembolan Orchesella cincta.</title>
        <authorList>
            <person name="Faddeeva-Vakhrusheva A."/>
            <person name="Derks M.F."/>
            <person name="Anvar S.Y."/>
            <person name="Agamennone V."/>
            <person name="Suring W."/>
            <person name="Smit S."/>
            <person name="van Straalen N.M."/>
            <person name="Roelofs D."/>
        </authorList>
    </citation>
    <scope>NUCLEOTIDE SEQUENCE [LARGE SCALE GENOMIC DNA]</scope>
    <source>
        <tissue evidence="2">Mixed pool</tissue>
    </source>
</reference>
<comment type="caution">
    <text evidence="2">The sequence shown here is derived from an EMBL/GenBank/DDBJ whole genome shotgun (WGS) entry which is preliminary data.</text>
</comment>
<protein>
    <submittedName>
        <fullName evidence="2">Uncharacterized protein</fullName>
    </submittedName>
</protein>
<gene>
    <name evidence="2" type="ORF">Ocin01_03775</name>
</gene>
<sequence length="185" mass="21081">MSWQTEKNRISEQQSNPQVENKEWSENHYQKVDHQQTIGDEEPGNSLPPLVHWTTHFCIFVPSSSVTLLAPKKKSEREEFVLNVPGEQAFAPNSNIPFVGRTSTESSRPLLIRGEVSRVEQLALLGNTGFNSETNKRTHALLSLQTIPIVWLQSSCELLSLNLIQRQNFLSFRPKSKVVCEQKKK</sequence>
<evidence type="ECO:0000313" key="2">
    <source>
        <dbReference type="EMBL" id="ODN02910.1"/>
    </source>
</evidence>
<accession>A0A1D2NCE2</accession>
<feature type="compositionally biased region" description="Basic and acidic residues" evidence="1">
    <location>
        <begin position="1"/>
        <end position="10"/>
    </location>
</feature>